<accession>A0A7K8TL48</accession>
<dbReference type="GO" id="GO:0000056">
    <property type="term" value="P:ribosomal small subunit export from nucleus"/>
    <property type="evidence" value="ECO:0007669"/>
    <property type="project" value="TreeGrafter"/>
</dbReference>
<dbReference type="AlphaFoldDB" id="A0A7K8TL48"/>
<keyword evidence="1" id="KW-0677">Repeat</keyword>
<dbReference type="GO" id="GO:0000480">
    <property type="term" value="P:endonucleolytic cleavage in 5'-ETS of tricistronic rRNA transcript (SSU-rRNA, 5.8S rRNA, LSU-rRNA)"/>
    <property type="evidence" value="ECO:0007669"/>
    <property type="project" value="TreeGrafter"/>
</dbReference>
<keyword evidence="3" id="KW-1185">Reference proteome</keyword>
<comment type="caution">
    <text evidence="2">The sequence shown here is derived from an EMBL/GenBank/DDBJ whole genome shotgun (WGS) entry which is preliminary data.</text>
</comment>
<evidence type="ECO:0000313" key="2">
    <source>
        <dbReference type="EMBL" id="NXF42436.1"/>
    </source>
</evidence>
<dbReference type="GO" id="GO:0003723">
    <property type="term" value="F:RNA binding"/>
    <property type="evidence" value="ECO:0007669"/>
    <property type="project" value="InterPro"/>
</dbReference>
<dbReference type="InterPro" id="IPR016024">
    <property type="entry name" value="ARM-type_fold"/>
</dbReference>
<feature type="non-terminal residue" evidence="2">
    <location>
        <position position="134"/>
    </location>
</feature>
<reference evidence="2 3" key="1">
    <citation type="submission" date="2019-09" db="EMBL/GenBank/DDBJ databases">
        <title>Bird 10,000 Genomes (B10K) Project - Family phase.</title>
        <authorList>
            <person name="Zhang G."/>
        </authorList>
    </citation>
    <scope>NUCLEOTIDE SEQUENCE [LARGE SCALE GENOMIC DNA]</scope>
    <source>
        <strain evidence="2">B10K-CU-031-10</strain>
        <tissue evidence="2">Muscle</tissue>
    </source>
</reference>
<dbReference type="GO" id="GO:0005730">
    <property type="term" value="C:nucleolus"/>
    <property type="evidence" value="ECO:0007669"/>
    <property type="project" value="TreeGrafter"/>
</dbReference>
<dbReference type="EMBL" id="VWZB01012460">
    <property type="protein sequence ID" value="NXF42436.1"/>
    <property type="molecule type" value="Genomic_DNA"/>
</dbReference>
<dbReference type="PANTHER" id="PTHR13102:SF0">
    <property type="entry name" value="NUCLEOLAR PROTEIN 9"/>
    <property type="match status" value="1"/>
</dbReference>
<dbReference type="InterPro" id="IPR011989">
    <property type="entry name" value="ARM-like"/>
</dbReference>
<evidence type="ECO:0000256" key="1">
    <source>
        <dbReference type="ARBA" id="ARBA00022737"/>
    </source>
</evidence>
<dbReference type="GO" id="GO:0000472">
    <property type="term" value="P:endonucleolytic cleavage to generate mature 5'-end of SSU-rRNA from (SSU-rRNA, 5.8S rRNA, LSU-rRNA)"/>
    <property type="evidence" value="ECO:0007669"/>
    <property type="project" value="TreeGrafter"/>
</dbReference>
<dbReference type="GO" id="GO:0030686">
    <property type="term" value="C:90S preribosome"/>
    <property type="evidence" value="ECO:0007669"/>
    <property type="project" value="TreeGrafter"/>
</dbReference>
<dbReference type="Gene3D" id="1.25.10.10">
    <property type="entry name" value="Leucine-rich Repeat Variant"/>
    <property type="match status" value="1"/>
</dbReference>
<dbReference type="Proteomes" id="UP000538472">
    <property type="component" value="Unassembled WGS sequence"/>
</dbReference>
<dbReference type="GO" id="GO:0030688">
    <property type="term" value="C:preribosome, small subunit precursor"/>
    <property type="evidence" value="ECO:0007669"/>
    <property type="project" value="TreeGrafter"/>
</dbReference>
<dbReference type="SUPFAM" id="SSF48371">
    <property type="entry name" value="ARM repeat"/>
    <property type="match status" value="1"/>
</dbReference>
<organism evidence="2 3">
    <name type="scientific">Nyctibius bracteatus</name>
    <name type="common">Rufous potoo</name>
    <dbReference type="NCBI Taxonomy" id="48426"/>
    <lineage>
        <taxon>Eukaryota</taxon>
        <taxon>Metazoa</taxon>
        <taxon>Chordata</taxon>
        <taxon>Craniata</taxon>
        <taxon>Vertebrata</taxon>
        <taxon>Euteleostomi</taxon>
        <taxon>Archelosauria</taxon>
        <taxon>Archosauria</taxon>
        <taxon>Dinosauria</taxon>
        <taxon>Saurischia</taxon>
        <taxon>Theropoda</taxon>
        <taxon>Coelurosauria</taxon>
        <taxon>Aves</taxon>
        <taxon>Neognathae</taxon>
        <taxon>Neoaves</taxon>
        <taxon>Strisores</taxon>
        <taxon>Caprimulgiformes</taxon>
        <taxon>Nyctibiidae</taxon>
        <taxon>Nyctibius</taxon>
    </lineage>
</organism>
<dbReference type="InterPro" id="IPR040000">
    <property type="entry name" value="NOP9"/>
</dbReference>
<proteinExistence type="predicted"/>
<dbReference type="GO" id="GO:0000447">
    <property type="term" value="P:endonucleolytic cleavage in ITS1 to separate SSU-rRNA from 5.8S rRNA and LSU-rRNA from tricistronic rRNA transcript (SSU-rRNA, 5.8S rRNA, LSU-rRNA)"/>
    <property type="evidence" value="ECO:0007669"/>
    <property type="project" value="TreeGrafter"/>
</dbReference>
<dbReference type="InterPro" id="IPR001313">
    <property type="entry name" value="Pumilio_RNA-bd_rpt"/>
</dbReference>
<protein>
    <submittedName>
        <fullName evidence="2">NOP9 protein</fullName>
    </submittedName>
</protein>
<feature type="non-terminal residue" evidence="2">
    <location>
        <position position="1"/>
    </location>
</feature>
<dbReference type="PANTHER" id="PTHR13102">
    <property type="entry name" value="NUCLEOLAR PROTEIN 9"/>
    <property type="match status" value="1"/>
</dbReference>
<name>A0A7K8TL48_9AVES</name>
<dbReference type="Pfam" id="PF22493">
    <property type="entry name" value="PUF_NOP9"/>
    <property type="match status" value="1"/>
</dbReference>
<evidence type="ECO:0000313" key="3">
    <source>
        <dbReference type="Proteomes" id="UP000538472"/>
    </source>
</evidence>
<sequence>GRSALVRGLQDAERSRLLEAAMTVSGPVRLRELFREQLKGRLRGVATHRVANHGLQRLLDHAPDDVVGEVLEELGPALGDALAQGHPGVLTALMGACRRVPALQQGALRCLFQVGHAPFKPLPFKPHPLLKPRF</sequence>
<gene>
    <name evidence="2" type="primary">Nop9</name>
    <name evidence="2" type="ORF">NYCBRA_R07201</name>
</gene>